<reference evidence="2" key="1">
    <citation type="submission" date="2008-06" db="EMBL/GenBank/DDBJ databases">
        <title>Complete sequence of chromosome of Prosthecochloris aestuarii DSM 271.</title>
        <authorList>
            <consortium name="US DOE Joint Genome Institute"/>
            <person name="Lucas S."/>
            <person name="Copeland A."/>
            <person name="Lapidus A."/>
            <person name="Glavina del Rio T."/>
            <person name="Dalin E."/>
            <person name="Tice H."/>
            <person name="Bruce D."/>
            <person name="Goodwin L."/>
            <person name="Pitluck S."/>
            <person name="Schmutz J."/>
            <person name="Larimer F."/>
            <person name="Land M."/>
            <person name="Hauser L."/>
            <person name="Kyrpides N."/>
            <person name="Anderson I."/>
            <person name="Liu Z."/>
            <person name="Li T."/>
            <person name="Zhao F."/>
            <person name="Overmann J."/>
            <person name="Bryant D.A."/>
            <person name="Richardson P."/>
        </authorList>
    </citation>
    <scope>NUCLEOTIDE SEQUENCE [LARGE SCALE GENOMIC DNA]</scope>
    <source>
        <strain evidence="2">DSM 271</strain>
    </source>
</reference>
<gene>
    <name evidence="2" type="ordered locus">Paes_1854</name>
</gene>
<evidence type="ECO:0008006" key="4">
    <source>
        <dbReference type="Google" id="ProtNLM"/>
    </source>
</evidence>
<proteinExistence type="predicted"/>
<keyword evidence="1" id="KW-0175">Coiled coil</keyword>
<keyword evidence="3" id="KW-1185">Reference proteome</keyword>
<dbReference type="RefSeq" id="WP_012506399.1">
    <property type="nucleotide sequence ID" value="NC_011059.1"/>
</dbReference>
<feature type="coiled-coil region" evidence="1">
    <location>
        <begin position="210"/>
        <end position="273"/>
    </location>
</feature>
<dbReference type="SUPFAM" id="SSF46894">
    <property type="entry name" value="C-terminal effector domain of the bipartite response regulators"/>
    <property type="match status" value="1"/>
</dbReference>
<dbReference type="GO" id="GO:0006355">
    <property type="term" value="P:regulation of DNA-templated transcription"/>
    <property type="evidence" value="ECO:0007669"/>
    <property type="project" value="InterPro"/>
</dbReference>
<protein>
    <recommendedName>
        <fullName evidence="4">Transcriptional regulator</fullName>
    </recommendedName>
</protein>
<dbReference type="InterPro" id="IPR016032">
    <property type="entry name" value="Sig_transdc_resp-reg_C-effctor"/>
</dbReference>
<dbReference type="AlphaFoldDB" id="B4S474"/>
<evidence type="ECO:0000313" key="3">
    <source>
        <dbReference type="Proteomes" id="UP000002725"/>
    </source>
</evidence>
<dbReference type="eggNOG" id="COG2771">
    <property type="taxonomic scope" value="Bacteria"/>
</dbReference>
<dbReference type="Proteomes" id="UP000002725">
    <property type="component" value="Chromosome"/>
</dbReference>
<accession>B4S474</accession>
<dbReference type="Gene3D" id="1.10.10.10">
    <property type="entry name" value="Winged helix-like DNA-binding domain superfamily/Winged helix DNA-binding domain"/>
    <property type="match status" value="1"/>
</dbReference>
<evidence type="ECO:0000313" key="2">
    <source>
        <dbReference type="EMBL" id="ACF46866.1"/>
    </source>
</evidence>
<dbReference type="HOGENOM" id="CLU_666820_0_0_10"/>
<dbReference type="KEGG" id="paa:Paes_1854"/>
<dbReference type="GO" id="GO:0003677">
    <property type="term" value="F:DNA binding"/>
    <property type="evidence" value="ECO:0007669"/>
    <property type="project" value="InterPro"/>
</dbReference>
<sequence length="409" mass="47245">MKNKQSHGLDIYQAKAWRNEHTNAGFTKVIRIAEKEIVLVSVETQQNVTIDFIDADLLNTALLESGCIGKKMILLWDLEHVVNMTYRYKKDAANLIYNSDSSFKAIIFFNVRPEFMTTVETFAAIVQKSTSIRIVDTFQEAMSAIDEIRSGNIDNEADNDETDELFEQRKKEFLAVTGRLSWLNMLNQNINVPSPEDPVYPYFKAIENLQSDLSENLHREQLEMEQIKNDCERILTEKTIQLNAQQELYKQLKRQLEKEKNTLAARIASQEMELTRVSTAIAEKASTLQEMRDLISGLDIDAEHKEEMIRTCESMIETEMIEKKLNIELTTTDSEFLLKLQKKHPNLNQRELRICLLVKLNYDTKEIARSIGISTRGMESIRYRMHKKIGLTRHQSIKGYLTELAVAQA</sequence>
<dbReference type="STRING" id="290512.Paes_1854"/>
<dbReference type="InterPro" id="IPR036388">
    <property type="entry name" value="WH-like_DNA-bd_sf"/>
</dbReference>
<name>B4S474_PROA2</name>
<evidence type="ECO:0000256" key="1">
    <source>
        <dbReference type="SAM" id="Coils"/>
    </source>
</evidence>
<organism evidence="2 3">
    <name type="scientific">Prosthecochloris aestuarii (strain DSM 271 / SK 413)</name>
    <dbReference type="NCBI Taxonomy" id="290512"/>
    <lineage>
        <taxon>Bacteria</taxon>
        <taxon>Pseudomonadati</taxon>
        <taxon>Chlorobiota</taxon>
        <taxon>Chlorobiia</taxon>
        <taxon>Chlorobiales</taxon>
        <taxon>Chlorobiaceae</taxon>
        <taxon>Prosthecochloris</taxon>
    </lineage>
</organism>
<dbReference type="EMBL" id="CP001108">
    <property type="protein sequence ID" value="ACF46866.1"/>
    <property type="molecule type" value="Genomic_DNA"/>
</dbReference>